<dbReference type="Pfam" id="PF00135">
    <property type="entry name" value="COesterase"/>
    <property type="match status" value="1"/>
</dbReference>
<dbReference type="PANTHER" id="PTHR43918:SF4">
    <property type="entry name" value="CARBOXYLIC ESTER HYDROLASE"/>
    <property type="match status" value="1"/>
</dbReference>
<proteinExistence type="inferred from homology"/>
<protein>
    <recommendedName>
        <fullName evidence="3">Carboxylic ester hydrolase</fullName>
        <ecNumber evidence="3">3.1.1.-</ecNumber>
    </recommendedName>
</protein>
<evidence type="ECO:0000313" key="5">
    <source>
        <dbReference type="EMBL" id="ULN44215.1"/>
    </source>
</evidence>
<evidence type="ECO:0000259" key="4">
    <source>
        <dbReference type="Pfam" id="PF00135"/>
    </source>
</evidence>
<accession>A0ABY3TTG6</accession>
<evidence type="ECO:0000256" key="1">
    <source>
        <dbReference type="ARBA" id="ARBA00005964"/>
    </source>
</evidence>
<feature type="domain" description="Carboxylesterase type B" evidence="4">
    <location>
        <begin position="33"/>
        <end position="521"/>
    </location>
</feature>
<dbReference type="PANTHER" id="PTHR43918">
    <property type="entry name" value="ACETYLCHOLINESTERASE"/>
    <property type="match status" value="1"/>
</dbReference>
<keyword evidence="2 3" id="KW-0378">Hydrolase</keyword>
<sequence length="528" mass="55534">MVLLLTLVTVVACSRSNTESHPQTAAAAEPGPAVVQTAGGAVRGVVAPGYRVFDGIPYGAAPVGAQRWQPPQPAPPWQGVRDATKPGLRCIQDTTNDPDYGRPTGEDCLNLNVWTPDGASPSHPKPVMVWIHGGGFLNGSADIYDARWLATQGDIVVVTVNYRLGTLGFLAHPALSPDGDIGNYGLADQQAALRWVRDNITEFGGDATKVTIAGESAGAMSVCDHLVAPESAGLFRAAIMQSGPCEAQADRATGQQVSTDYATTAGCTDPAAVAACLRALPTQTLQRAPLYVGFGPDKLTGPVTGTDRLPADPMTAIASNRVPRLPVLVGSNGDEFAMFAAIQYLKDGRLPPYPELIAKTFGPDAAAVAEHYPLDRYGGSEGLAYSAAVTDSVFACPADRIASGLAHAGPVYAYEFNDRTAPAPDPLRAAPFPVGASHSLELRYLFDVGGARPLDPAQRMLSDQMVTYWSQFVKTGTPEVTGLPEWPQFGADGAAGKRMSLQTGESTITTDFSARHQCPFWAGMKGAR</sequence>
<keyword evidence="6" id="KW-1185">Reference proteome</keyword>
<comment type="similarity">
    <text evidence="1 3">Belongs to the type-B carboxylesterase/lipase family.</text>
</comment>
<dbReference type="InterPro" id="IPR019826">
    <property type="entry name" value="Carboxylesterase_B_AS"/>
</dbReference>
<dbReference type="InterPro" id="IPR002018">
    <property type="entry name" value="CarbesteraseB"/>
</dbReference>
<dbReference type="Gene3D" id="3.40.50.1820">
    <property type="entry name" value="alpha/beta hydrolase"/>
    <property type="match status" value="1"/>
</dbReference>
<evidence type="ECO:0000313" key="6">
    <source>
        <dbReference type="Proteomes" id="UP001055337"/>
    </source>
</evidence>
<name>A0ABY3TTG6_9MYCO</name>
<organism evidence="5 6">
    <name type="scientific">Mycolicibacterium crocinum</name>
    <dbReference type="NCBI Taxonomy" id="388459"/>
    <lineage>
        <taxon>Bacteria</taxon>
        <taxon>Bacillati</taxon>
        <taxon>Actinomycetota</taxon>
        <taxon>Actinomycetes</taxon>
        <taxon>Mycobacteriales</taxon>
        <taxon>Mycobacteriaceae</taxon>
        <taxon>Mycolicibacterium</taxon>
    </lineage>
</organism>
<dbReference type="InterPro" id="IPR029058">
    <property type="entry name" value="AB_hydrolase_fold"/>
</dbReference>
<dbReference type="EC" id="3.1.1.-" evidence="3"/>
<evidence type="ECO:0000256" key="3">
    <source>
        <dbReference type="RuleBase" id="RU361235"/>
    </source>
</evidence>
<dbReference type="PROSITE" id="PS00122">
    <property type="entry name" value="CARBOXYLESTERASE_B_1"/>
    <property type="match status" value="1"/>
</dbReference>
<dbReference type="Proteomes" id="UP001055337">
    <property type="component" value="Chromosome"/>
</dbReference>
<dbReference type="EMBL" id="CP092362">
    <property type="protein sequence ID" value="ULN44215.1"/>
    <property type="molecule type" value="Genomic_DNA"/>
</dbReference>
<evidence type="ECO:0000256" key="2">
    <source>
        <dbReference type="ARBA" id="ARBA00022801"/>
    </source>
</evidence>
<dbReference type="InterPro" id="IPR050654">
    <property type="entry name" value="AChE-related_enzymes"/>
</dbReference>
<dbReference type="SUPFAM" id="SSF53474">
    <property type="entry name" value="alpha/beta-Hydrolases"/>
    <property type="match status" value="1"/>
</dbReference>
<dbReference type="RefSeq" id="WP_240180307.1">
    <property type="nucleotide sequence ID" value="NZ_CP092362.2"/>
</dbReference>
<gene>
    <name evidence="5" type="ORF">MI149_05850</name>
</gene>
<reference evidence="5" key="1">
    <citation type="submission" date="2022-08" db="EMBL/GenBank/DDBJ databases">
        <title>Whole genome sequencing of non-tuberculosis mycobacteria type-strains.</title>
        <authorList>
            <person name="Igarashi Y."/>
            <person name="Osugi A."/>
            <person name="Mitarai S."/>
        </authorList>
    </citation>
    <scope>NUCLEOTIDE SEQUENCE</scope>
    <source>
        <strain evidence="5">JCM 16369</strain>
    </source>
</reference>